<proteinExistence type="predicted"/>
<evidence type="ECO:0000256" key="1">
    <source>
        <dbReference type="ARBA" id="ARBA00023015"/>
    </source>
</evidence>
<dbReference type="GO" id="GO:0000976">
    <property type="term" value="F:transcription cis-regulatory region binding"/>
    <property type="evidence" value="ECO:0007669"/>
    <property type="project" value="TreeGrafter"/>
</dbReference>
<dbReference type="InterPro" id="IPR001761">
    <property type="entry name" value="Peripla_BP/Lac1_sug-bd_dom"/>
</dbReference>
<dbReference type="InterPro" id="IPR000843">
    <property type="entry name" value="HTH_LacI"/>
</dbReference>
<dbReference type="Gene3D" id="3.40.50.2300">
    <property type="match status" value="2"/>
</dbReference>
<dbReference type="Gene3D" id="1.10.260.40">
    <property type="entry name" value="lambda repressor-like DNA-binding domains"/>
    <property type="match status" value="1"/>
</dbReference>
<reference evidence="5 6" key="1">
    <citation type="submission" date="2017-02" db="EMBL/GenBank/DDBJ databases">
        <title>Bacillus pseudomycoides isolate FSL K6-0042.</title>
        <authorList>
            <person name="Kovac J."/>
        </authorList>
    </citation>
    <scope>NUCLEOTIDE SEQUENCE [LARGE SCALE GENOMIC DNA]</scope>
    <source>
        <strain evidence="5 6">FSL K6-0042</strain>
    </source>
</reference>
<evidence type="ECO:0000313" key="5">
    <source>
        <dbReference type="EMBL" id="OUM50750.1"/>
    </source>
</evidence>
<dbReference type="RefSeq" id="WP_016116289.1">
    <property type="nucleotide sequence ID" value="NZ_CP189809.1"/>
</dbReference>
<evidence type="ECO:0000313" key="6">
    <source>
        <dbReference type="Proteomes" id="UP000195321"/>
    </source>
</evidence>
<dbReference type="Pfam" id="PF00532">
    <property type="entry name" value="Peripla_BP_1"/>
    <property type="match status" value="1"/>
</dbReference>
<evidence type="ECO:0000256" key="3">
    <source>
        <dbReference type="ARBA" id="ARBA00023163"/>
    </source>
</evidence>
<dbReference type="AlphaFoldDB" id="A0A1Y3MQT4"/>
<dbReference type="EMBL" id="MWPX01000001">
    <property type="protein sequence ID" value="OUM50750.1"/>
    <property type="molecule type" value="Genomic_DNA"/>
</dbReference>
<organism evidence="5 6">
    <name type="scientific">Bacillus pseudomycoides</name>
    <dbReference type="NCBI Taxonomy" id="64104"/>
    <lineage>
        <taxon>Bacteria</taxon>
        <taxon>Bacillati</taxon>
        <taxon>Bacillota</taxon>
        <taxon>Bacilli</taxon>
        <taxon>Bacillales</taxon>
        <taxon>Bacillaceae</taxon>
        <taxon>Bacillus</taxon>
        <taxon>Bacillus cereus group</taxon>
    </lineage>
</organism>
<dbReference type="SMART" id="SM00354">
    <property type="entry name" value="HTH_LACI"/>
    <property type="match status" value="1"/>
</dbReference>
<dbReference type="InterPro" id="IPR028082">
    <property type="entry name" value="Peripla_BP_I"/>
</dbReference>
<dbReference type="PANTHER" id="PTHR30146:SF105">
    <property type="entry name" value="CATABOLITE CONTROL PROTEIN B"/>
    <property type="match status" value="1"/>
</dbReference>
<dbReference type="GO" id="GO:0003700">
    <property type="term" value="F:DNA-binding transcription factor activity"/>
    <property type="evidence" value="ECO:0007669"/>
    <property type="project" value="TreeGrafter"/>
</dbReference>
<evidence type="ECO:0000256" key="2">
    <source>
        <dbReference type="ARBA" id="ARBA00023125"/>
    </source>
</evidence>
<comment type="caution">
    <text evidence="5">The sequence shown here is derived from an EMBL/GenBank/DDBJ whole genome shotgun (WGS) entry which is preliminary data.</text>
</comment>
<dbReference type="PRINTS" id="PR00036">
    <property type="entry name" value="HTHLACI"/>
</dbReference>
<feature type="domain" description="HTH lacI-type" evidence="4">
    <location>
        <begin position="2"/>
        <end position="56"/>
    </location>
</feature>
<accession>A0A1Y3MQT4</accession>
<dbReference type="InterPro" id="IPR010982">
    <property type="entry name" value="Lambda_DNA-bd_dom_sf"/>
</dbReference>
<dbReference type="Proteomes" id="UP000195321">
    <property type="component" value="Unassembled WGS sequence"/>
</dbReference>
<keyword evidence="2" id="KW-0238">DNA-binding</keyword>
<gene>
    <name evidence="5" type="ORF">BW425_02215</name>
</gene>
<dbReference type="PROSITE" id="PS50932">
    <property type="entry name" value="HTH_LACI_2"/>
    <property type="match status" value="1"/>
</dbReference>
<dbReference type="SUPFAM" id="SSF47413">
    <property type="entry name" value="lambda repressor-like DNA-binding domains"/>
    <property type="match status" value="1"/>
</dbReference>
<dbReference type="PANTHER" id="PTHR30146">
    <property type="entry name" value="LACI-RELATED TRANSCRIPTIONAL REPRESSOR"/>
    <property type="match status" value="1"/>
</dbReference>
<protein>
    <submittedName>
        <fullName evidence="5">LacI family transcriptional regulator</fullName>
    </submittedName>
</protein>
<sequence>MANIKQIAKIAGVSITTVSRVLNDHPYVSDEKRKRVLNAIEELNYAKNINAVHLIKGKTFTIGVMLPFINLPYFSTILEGIGNEALAAGYHINLCQTNYDSIEEIRVLEMMKMKQFDGMIICSRTSSWEHIEPFAKFAPITSCEKMKHPLISSVYVDHYEGFRIGTEYLLSKGHERIGVCLARQKSVNTKQREKAFSDALHTAKKRLQPDWMFYQCYTMQDGAKALHSMLNMKERPTAIFTANDQVAAGLLTEARKNGIRVPEDLAILGFDNHEISEALEITTIEHPGLTMGALAFSLFHKQILGEQIIGNSKELPFRLVERKTV</sequence>
<dbReference type="SUPFAM" id="SSF53822">
    <property type="entry name" value="Periplasmic binding protein-like I"/>
    <property type="match status" value="1"/>
</dbReference>
<name>A0A1Y3MQT4_9BACI</name>
<dbReference type="Pfam" id="PF00356">
    <property type="entry name" value="LacI"/>
    <property type="match status" value="1"/>
</dbReference>
<keyword evidence="3" id="KW-0804">Transcription</keyword>
<evidence type="ECO:0000259" key="4">
    <source>
        <dbReference type="PROSITE" id="PS50932"/>
    </source>
</evidence>
<dbReference type="CDD" id="cd01392">
    <property type="entry name" value="HTH_LacI"/>
    <property type="match status" value="1"/>
</dbReference>
<keyword evidence="1" id="KW-0805">Transcription regulation</keyword>
<dbReference type="CDD" id="cd06286">
    <property type="entry name" value="PBP1_CcpB-like"/>
    <property type="match status" value="1"/>
</dbReference>